<dbReference type="InterPro" id="IPR013324">
    <property type="entry name" value="RNA_pol_sigma_r3/r4-like"/>
</dbReference>
<keyword evidence="9" id="KW-1185">Reference proteome</keyword>
<dbReference type="Pfam" id="PF04542">
    <property type="entry name" value="Sigma70_r2"/>
    <property type="match status" value="1"/>
</dbReference>
<protein>
    <submittedName>
        <fullName evidence="8">RNA polymerase sigma factor SigV</fullName>
    </submittedName>
</protein>
<gene>
    <name evidence="8" type="primary">sigV</name>
    <name evidence="8" type="ORF">Pan265_11990</name>
</gene>
<dbReference type="NCBIfam" id="TIGR02937">
    <property type="entry name" value="sigma70-ECF"/>
    <property type="match status" value="1"/>
</dbReference>
<comment type="similarity">
    <text evidence="1">Belongs to the sigma-70 factor family. ECF subfamily.</text>
</comment>
<evidence type="ECO:0000256" key="1">
    <source>
        <dbReference type="ARBA" id="ARBA00010641"/>
    </source>
</evidence>
<dbReference type="CDD" id="cd06171">
    <property type="entry name" value="Sigma70_r4"/>
    <property type="match status" value="1"/>
</dbReference>
<dbReference type="Gene3D" id="1.10.10.10">
    <property type="entry name" value="Winged helix-like DNA-binding domain superfamily/Winged helix DNA-binding domain"/>
    <property type="match status" value="1"/>
</dbReference>
<keyword evidence="5" id="KW-0804">Transcription</keyword>
<name>A0A518BWK0_9BACT</name>
<keyword evidence="2" id="KW-0805">Transcription regulation</keyword>
<feature type="domain" description="RNA polymerase sigma-70 region 2" evidence="6">
    <location>
        <begin position="22"/>
        <end position="85"/>
    </location>
</feature>
<dbReference type="PANTHER" id="PTHR43133">
    <property type="entry name" value="RNA POLYMERASE ECF-TYPE SIGMA FACTO"/>
    <property type="match status" value="1"/>
</dbReference>
<evidence type="ECO:0000259" key="7">
    <source>
        <dbReference type="Pfam" id="PF08281"/>
    </source>
</evidence>
<dbReference type="RefSeq" id="WP_145445503.1">
    <property type="nucleotide sequence ID" value="NZ_CP036280.1"/>
</dbReference>
<dbReference type="GO" id="GO:0003677">
    <property type="term" value="F:DNA binding"/>
    <property type="evidence" value="ECO:0007669"/>
    <property type="project" value="UniProtKB-KW"/>
</dbReference>
<keyword evidence="4" id="KW-0238">DNA-binding</keyword>
<evidence type="ECO:0000259" key="6">
    <source>
        <dbReference type="Pfam" id="PF04542"/>
    </source>
</evidence>
<accession>A0A518BWK0</accession>
<dbReference type="OrthoDB" id="9782703at2"/>
<proteinExistence type="inferred from homology"/>
<dbReference type="InterPro" id="IPR007627">
    <property type="entry name" value="RNA_pol_sigma70_r2"/>
</dbReference>
<evidence type="ECO:0000256" key="5">
    <source>
        <dbReference type="ARBA" id="ARBA00023163"/>
    </source>
</evidence>
<dbReference type="Gene3D" id="1.10.1740.10">
    <property type="match status" value="1"/>
</dbReference>
<dbReference type="SUPFAM" id="SSF88659">
    <property type="entry name" value="Sigma3 and sigma4 domains of RNA polymerase sigma factors"/>
    <property type="match status" value="1"/>
</dbReference>
<sequence>MDNAHGSHNEPMPAARDLVPALQDVWYRYALSVLRDEDQAMEAAQETALRVIKRLPHFDGRSTLRTWTLGITVNVCREIRRRRRWWPLASDERTTHDTDRLIQIEDRQQLHALIRQLPDRQREAVVLRFFEHLSTRETAEAMGCQPGTVKAAIHQAIGQMRTKWGDA</sequence>
<dbReference type="GO" id="GO:0016987">
    <property type="term" value="F:sigma factor activity"/>
    <property type="evidence" value="ECO:0007669"/>
    <property type="project" value="UniProtKB-KW"/>
</dbReference>
<dbReference type="EMBL" id="CP036280">
    <property type="protein sequence ID" value="QDU71350.1"/>
    <property type="molecule type" value="Genomic_DNA"/>
</dbReference>
<dbReference type="Pfam" id="PF08281">
    <property type="entry name" value="Sigma70_r4_2"/>
    <property type="match status" value="1"/>
</dbReference>
<evidence type="ECO:0000313" key="8">
    <source>
        <dbReference type="EMBL" id="QDU71350.1"/>
    </source>
</evidence>
<keyword evidence="3" id="KW-0731">Sigma factor</keyword>
<dbReference type="PANTHER" id="PTHR43133:SF8">
    <property type="entry name" value="RNA POLYMERASE SIGMA FACTOR HI_1459-RELATED"/>
    <property type="match status" value="1"/>
</dbReference>
<dbReference type="InterPro" id="IPR039425">
    <property type="entry name" value="RNA_pol_sigma-70-like"/>
</dbReference>
<evidence type="ECO:0000256" key="3">
    <source>
        <dbReference type="ARBA" id="ARBA00023082"/>
    </source>
</evidence>
<dbReference type="InterPro" id="IPR014284">
    <property type="entry name" value="RNA_pol_sigma-70_dom"/>
</dbReference>
<dbReference type="KEGG" id="mcad:Pan265_11990"/>
<feature type="domain" description="RNA polymerase sigma factor 70 region 4 type 2" evidence="7">
    <location>
        <begin position="107"/>
        <end position="157"/>
    </location>
</feature>
<dbReference type="Proteomes" id="UP000320386">
    <property type="component" value="Chromosome"/>
</dbReference>
<dbReference type="AlphaFoldDB" id="A0A518BWK0"/>
<organism evidence="8 9">
    <name type="scientific">Mucisphaera calidilacus</name>
    <dbReference type="NCBI Taxonomy" id="2527982"/>
    <lineage>
        <taxon>Bacteria</taxon>
        <taxon>Pseudomonadati</taxon>
        <taxon>Planctomycetota</taxon>
        <taxon>Phycisphaerae</taxon>
        <taxon>Phycisphaerales</taxon>
        <taxon>Phycisphaeraceae</taxon>
        <taxon>Mucisphaera</taxon>
    </lineage>
</organism>
<dbReference type="InterPro" id="IPR013325">
    <property type="entry name" value="RNA_pol_sigma_r2"/>
</dbReference>
<dbReference type="InterPro" id="IPR036388">
    <property type="entry name" value="WH-like_DNA-bd_sf"/>
</dbReference>
<evidence type="ECO:0000313" key="9">
    <source>
        <dbReference type="Proteomes" id="UP000320386"/>
    </source>
</evidence>
<dbReference type="SUPFAM" id="SSF88946">
    <property type="entry name" value="Sigma2 domain of RNA polymerase sigma factors"/>
    <property type="match status" value="1"/>
</dbReference>
<reference evidence="8 9" key="1">
    <citation type="submission" date="2019-02" db="EMBL/GenBank/DDBJ databases">
        <title>Deep-cultivation of Planctomycetes and their phenomic and genomic characterization uncovers novel biology.</title>
        <authorList>
            <person name="Wiegand S."/>
            <person name="Jogler M."/>
            <person name="Boedeker C."/>
            <person name="Pinto D."/>
            <person name="Vollmers J."/>
            <person name="Rivas-Marin E."/>
            <person name="Kohn T."/>
            <person name="Peeters S.H."/>
            <person name="Heuer A."/>
            <person name="Rast P."/>
            <person name="Oberbeckmann S."/>
            <person name="Bunk B."/>
            <person name="Jeske O."/>
            <person name="Meyerdierks A."/>
            <person name="Storesund J.E."/>
            <person name="Kallscheuer N."/>
            <person name="Luecker S."/>
            <person name="Lage O.M."/>
            <person name="Pohl T."/>
            <person name="Merkel B.J."/>
            <person name="Hornburger P."/>
            <person name="Mueller R.-W."/>
            <person name="Bruemmer F."/>
            <person name="Labrenz M."/>
            <person name="Spormann A.M."/>
            <person name="Op den Camp H."/>
            <person name="Overmann J."/>
            <person name="Amann R."/>
            <person name="Jetten M.S.M."/>
            <person name="Mascher T."/>
            <person name="Medema M.H."/>
            <person name="Devos D.P."/>
            <person name="Kaster A.-K."/>
            <person name="Ovreas L."/>
            <person name="Rohde M."/>
            <person name="Galperin M.Y."/>
            <person name="Jogler C."/>
        </authorList>
    </citation>
    <scope>NUCLEOTIDE SEQUENCE [LARGE SCALE GENOMIC DNA]</scope>
    <source>
        <strain evidence="8 9">Pan265</strain>
    </source>
</reference>
<evidence type="ECO:0000256" key="4">
    <source>
        <dbReference type="ARBA" id="ARBA00023125"/>
    </source>
</evidence>
<evidence type="ECO:0000256" key="2">
    <source>
        <dbReference type="ARBA" id="ARBA00023015"/>
    </source>
</evidence>
<dbReference type="InterPro" id="IPR013249">
    <property type="entry name" value="RNA_pol_sigma70_r4_t2"/>
</dbReference>
<dbReference type="GO" id="GO:0006352">
    <property type="term" value="P:DNA-templated transcription initiation"/>
    <property type="evidence" value="ECO:0007669"/>
    <property type="project" value="InterPro"/>
</dbReference>